<dbReference type="PROSITE" id="PS00658">
    <property type="entry name" value="FORK_HEAD_2"/>
    <property type="match status" value="1"/>
</dbReference>
<evidence type="ECO:0000256" key="3">
    <source>
        <dbReference type="ARBA" id="ARBA00023242"/>
    </source>
</evidence>
<dbReference type="PRINTS" id="PR00053">
    <property type="entry name" value="FORKHEAD"/>
</dbReference>
<reference evidence="8" key="1">
    <citation type="submission" date="2022-11" db="UniProtKB">
        <authorList>
            <consortium name="WormBaseParasite"/>
        </authorList>
    </citation>
    <scope>IDENTIFICATION</scope>
</reference>
<dbReference type="PROSITE" id="PS00657">
    <property type="entry name" value="FORK_HEAD_1"/>
    <property type="match status" value="1"/>
</dbReference>
<dbReference type="SUPFAM" id="SSF46785">
    <property type="entry name" value="Winged helix' DNA-binding domain"/>
    <property type="match status" value="1"/>
</dbReference>
<dbReference type="SMART" id="SM00339">
    <property type="entry name" value="FH"/>
    <property type="match status" value="1"/>
</dbReference>
<dbReference type="InterPro" id="IPR030456">
    <property type="entry name" value="TF_fork_head_CS_2"/>
</dbReference>
<evidence type="ECO:0000256" key="1">
    <source>
        <dbReference type="ARBA" id="ARBA00004123"/>
    </source>
</evidence>
<sequence>MEFVDAAATVSTGRCEADAPSLASIADALVPLQIVSPTAQEDGAGKEQQPPTGKSRRPRPKRQEKPPYSYIALIAMAIQAMPTKRATLAEIYSYLQQRFDFFRGEYTGWKNSIRHNLSLNECFIKLPKNTGGRSGKGHQWTVDPTCEFLFEEGSFRRRPRGYKARSRQTSVGTSANVAIHHHPIGLQGDSVLQSQHHFEPYAPLPYPARPPTASMCGAEPPMFQPNGHFAPEPTTYLANQWTSVYGADATGGASSTYSYFPQGSNYGFGHPSTQSSSPVDGFIAGIPDTQQYNHYVPMQAMSA</sequence>
<evidence type="ECO:0000259" key="6">
    <source>
        <dbReference type="PROSITE" id="PS50039"/>
    </source>
</evidence>
<dbReference type="Proteomes" id="UP000887566">
    <property type="component" value="Unplaced"/>
</dbReference>
<evidence type="ECO:0000313" key="8">
    <source>
        <dbReference type="WBParaSite" id="PSAMB.scaffold5264size12162.g26237.t1"/>
    </source>
</evidence>
<protein>
    <submittedName>
        <fullName evidence="8">Fork-head domain-containing protein</fullName>
    </submittedName>
</protein>
<name>A0A914WXZ6_9BILA</name>
<dbReference type="FunFam" id="1.10.10.10:FF:000071">
    <property type="entry name" value="Forkhead box F1"/>
    <property type="match status" value="1"/>
</dbReference>
<dbReference type="GO" id="GO:0009887">
    <property type="term" value="P:animal organ morphogenesis"/>
    <property type="evidence" value="ECO:0007669"/>
    <property type="project" value="TreeGrafter"/>
</dbReference>
<accession>A0A914WXZ6</accession>
<feature type="region of interest" description="Disordered" evidence="5">
    <location>
        <begin position="37"/>
        <end position="64"/>
    </location>
</feature>
<dbReference type="Gene3D" id="1.10.10.10">
    <property type="entry name" value="Winged helix-like DNA-binding domain superfamily/Winged helix DNA-binding domain"/>
    <property type="match status" value="1"/>
</dbReference>
<dbReference type="InterPro" id="IPR051770">
    <property type="entry name" value="Forkhead_box_regulator"/>
</dbReference>
<feature type="DNA-binding region" description="Fork-head" evidence="4">
    <location>
        <begin position="65"/>
        <end position="160"/>
    </location>
</feature>
<dbReference type="PROSITE" id="PS50039">
    <property type="entry name" value="FORK_HEAD_3"/>
    <property type="match status" value="1"/>
</dbReference>
<dbReference type="Pfam" id="PF00250">
    <property type="entry name" value="Forkhead"/>
    <property type="match status" value="1"/>
</dbReference>
<proteinExistence type="predicted"/>
<keyword evidence="2 4" id="KW-0238">DNA-binding</keyword>
<dbReference type="AlphaFoldDB" id="A0A914WXZ6"/>
<dbReference type="GO" id="GO:0000978">
    <property type="term" value="F:RNA polymerase II cis-regulatory region sequence-specific DNA binding"/>
    <property type="evidence" value="ECO:0007669"/>
    <property type="project" value="TreeGrafter"/>
</dbReference>
<dbReference type="InterPro" id="IPR001766">
    <property type="entry name" value="Fork_head_dom"/>
</dbReference>
<dbReference type="InterPro" id="IPR036388">
    <property type="entry name" value="WH-like_DNA-bd_sf"/>
</dbReference>
<feature type="domain" description="Fork-head" evidence="6">
    <location>
        <begin position="65"/>
        <end position="160"/>
    </location>
</feature>
<dbReference type="GO" id="GO:0001710">
    <property type="term" value="P:mesodermal cell fate commitment"/>
    <property type="evidence" value="ECO:0007669"/>
    <property type="project" value="UniProtKB-ARBA"/>
</dbReference>
<organism evidence="7 8">
    <name type="scientific">Plectus sambesii</name>
    <dbReference type="NCBI Taxonomy" id="2011161"/>
    <lineage>
        <taxon>Eukaryota</taxon>
        <taxon>Metazoa</taxon>
        <taxon>Ecdysozoa</taxon>
        <taxon>Nematoda</taxon>
        <taxon>Chromadorea</taxon>
        <taxon>Plectida</taxon>
        <taxon>Plectina</taxon>
        <taxon>Plectoidea</taxon>
        <taxon>Plectidae</taxon>
        <taxon>Plectus</taxon>
    </lineage>
</organism>
<dbReference type="WBParaSite" id="PSAMB.scaffold5264size12162.g26237.t1">
    <property type="protein sequence ID" value="PSAMB.scaffold5264size12162.g26237.t1"/>
    <property type="gene ID" value="PSAMB.scaffold5264size12162.g26237"/>
</dbReference>
<dbReference type="InterPro" id="IPR018122">
    <property type="entry name" value="TF_fork_head_CS_1"/>
</dbReference>
<keyword evidence="3 4" id="KW-0539">Nucleus</keyword>
<dbReference type="InterPro" id="IPR036390">
    <property type="entry name" value="WH_DNA-bd_sf"/>
</dbReference>
<evidence type="ECO:0000256" key="5">
    <source>
        <dbReference type="SAM" id="MobiDB-lite"/>
    </source>
</evidence>
<dbReference type="GO" id="GO:0000981">
    <property type="term" value="F:DNA-binding transcription factor activity, RNA polymerase II-specific"/>
    <property type="evidence" value="ECO:0007669"/>
    <property type="project" value="TreeGrafter"/>
</dbReference>
<evidence type="ECO:0000256" key="2">
    <source>
        <dbReference type="ARBA" id="ARBA00023125"/>
    </source>
</evidence>
<dbReference type="PANTHER" id="PTHR46262">
    <property type="entry name" value="FORKHEAD BOX PROTEIN BINIOU"/>
    <property type="match status" value="1"/>
</dbReference>
<keyword evidence="7" id="KW-1185">Reference proteome</keyword>
<evidence type="ECO:0000313" key="7">
    <source>
        <dbReference type="Proteomes" id="UP000887566"/>
    </source>
</evidence>
<evidence type="ECO:0000256" key="4">
    <source>
        <dbReference type="PROSITE-ProRule" id="PRU00089"/>
    </source>
</evidence>
<comment type="subcellular location">
    <subcellularLocation>
        <location evidence="1 4">Nucleus</location>
    </subcellularLocation>
</comment>
<dbReference type="PANTHER" id="PTHR46262:SF2">
    <property type="entry name" value="FORKHEAD BOX PROTEIN BINIOU"/>
    <property type="match status" value="1"/>
</dbReference>
<dbReference type="GO" id="GO:0005634">
    <property type="term" value="C:nucleus"/>
    <property type="evidence" value="ECO:0007669"/>
    <property type="project" value="UniProtKB-SubCell"/>
</dbReference>